<reference evidence="1 2" key="1">
    <citation type="submission" date="2018-02" db="EMBL/GenBank/DDBJ databases">
        <title>The genomes of Aspergillus section Nigri reveals drivers in fungal speciation.</title>
        <authorList>
            <consortium name="DOE Joint Genome Institute"/>
            <person name="Vesth T.C."/>
            <person name="Nybo J."/>
            <person name="Theobald S."/>
            <person name="Brandl J."/>
            <person name="Frisvad J.C."/>
            <person name="Nielsen K.F."/>
            <person name="Lyhne E.K."/>
            <person name="Kogle M.E."/>
            <person name="Kuo A."/>
            <person name="Riley R."/>
            <person name="Clum A."/>
            <person name="Nolan M."/>
            <person name="Lipzen A."/>
            <person name="Salamov A."/>
            <person name="Henrissat B."/>
            <person name="Wiebenga A."/>
            <person name="De vries R.P."/>
            <person name="Grigoriev I.V."/>
            <person name="Mortensen U.H."/>
            <person name="Andersen M.R."/>
            <person name="Baker S.E."/>
        </authorList>
    </citation>
    <scope>NUCLEOTIDE SEQUENCE [LARGE SCALE GENOMIC DNA]</scope>
    <source>
        <strain evidence="1 2">CBS 114.51</strain>
    </source>
</reference>
<keyword evidence="2" id="KW-1185">Reference proteome</keyword>
<dbReference type="AlphaFoldDB" id="A0A8T8X015"/>
<dbReference type="Proteomes" id="UP000249497">
    <property type="component" value="Unassembled WGS sequence"/>
</dbReference>
<proteinExistence type="predicted"/>
<gene>
    <name evidence="1" type="ORF">BO86DRAFT_97934</name>
</gene>
<dbReference type="GeneID" id="37181537"/>
<accession>A0A8T8X015</accession>
<dbReference type="RefSeq" id="XP_025527361.1">
    <property type="nucleotide sequence ID" value="XM_025677844.1"/>
</dbReference>
<protein>
    <submittedName>
        <fullName evidence="1">Uncharacterized protein</fullName>
    </submittedName>
</protein>
<organism evidence="1 2">
    <name type="scientific">Aspergillus japonicus CBS 114.51</name>
    <dbReference type="NCBI Taxonomy" id="1448312"/>
    <lineage>
        <taxon>Eukaryota</taxon>
        <taxon>Fungi</taxon>
        <taxon>Dikarya</taxon>
        <taxon>Ascomycota</taxon>
        <taxon>Pezizomycotina</taxon>
        <taxon>Eurotiomycetes</taxon>
        <taxon>Eurotiomycetidae</taxon>
        <taxon>Eurotiales</taxon>
        <taxon>Aspergillaceae</taxon>
        <taxon>Aspergillus</taxon>
        <taxon>Aspergillus subgen. Circumdati</taxon>
    </lineage>
</organism>
<name>A0A8T8X015_ASPJA</name>
<evidence type="ECO:0000313" key="1">
    <source>
        <dbReference type="EMBL" id="RAH81467.1"/>
    </source>
</evidence>
<dbReference type="EMBL" id="KZ824795">
    <property type="protein sequence ID" value="RAH81467.1"/>
    <property type="molecule type" value="Genomic_DNA"/>
</dbReference>
<sequence length="95" mass="10919">MRGLYDISGRLAVFVQSMRAGLVDDFHDMVGRLVYILSLFGFLGVRERWLVIYISFYVCTERAGIYGLYVRADYLLRDPQACSSLAYLLWPAIVL</sequence>
<evidence type="ECO:0000313" key="2">
    <source>
        <dbReference type="Proteomes" id="UP000249497"/>
    </source>
</evidence>